<comment type="caution">
    <text evidence="3">The sequence shown here is derived from an EMBL/GenBank/DDBJ whole genome shotgun (WGS) entry which is preliminary data.</text>
</comment>
<accession>A0A0B4HV60</accession>
<feature type="transmembrane region" description="Helical" evidence="1">
    <location>
        <begin position="79"/>
        <end position="98"/>
    </location>
</feature>
<evidence type="ECO:0000256" key="2">
    <source>
        <dbReference type="SAM" id="SignalP"/>
    </source>
</evidence>
<dbReference type="AlphaFoldDB" id="A0A0B4HV60"/>
<feature type="signal peptide" evidence="2">
    <location>
        <begin position="1"/>
        <end position="24"/>
    </location>
</feature>
<proteinExistence type="predicted"/>
<evidence type="ECO:0000313" key="4">
    <source>
        <dbReference type="Proteomes" id="UP000031192"/>
    </source>
</evidence>
<protein>
    <submittedName>
        <fullName evidence="3">Uncharacterized protein</fullName>
    </submittedName>
</protein>
<evidence type="ECO:0000313" key="3">
    <source>
        <dbReference type="EMBL" id="KID83389.1"/>
    </source>
</evidence>
<keyword evidence="2" id="KW-0732">Signal</keyword>
<reference evidence="3 4" key="1">
    <citation type="journal article" date="2014" name="Proc. Natl. Acad. Sci. U.S.A.">
        <title>Trajectory and genomic determinants of fungal-pathogen speciation and host adaptation.</title>
        <authorList>
            <person name="Hu X."/>
            <person name="Xiao G."/>
            <person name="Zheng P."/>
            <person name="Shang Y."/>
            <person name="Su Y."/>
            <person name="Zhang X."/>
            <person name="Liu X."/>
            <person name="Zhan S."/>
            <person name="St Leger R.J."/>
            <person name="Wang C."/>
        </authorList>
    </citation>
    <scope>NUCLEOTIDE SEQUENCE [LARGE SCALE GENOMIC DNA]</scope>
    <source>
        <strain evidence="3 4">ARSEF 977</strain>
    </source>
</reference>
<keyword evidence="4" id="KW-1185">Reference proteome</keyword>
<keyword evidence="1" id="KW-0472">Membrane</keyword>
<evidence type="ECO:0000256" key="1">
    <source>
        <dbReference type="SAM" id="Phobius"/>
    </source>
</evidence>
<organism evidence="3 4">
    <name type="scientific">Metarhizium guizhouense (strain ARSEF 977)</name>
    <dbReference type="NCBI Taxonomy" id="1276136"/>
    <lineage>
        <taxon>Eukaryota</taxon>
        <taxon>Fungi</taxon>
        <taxon>Dikarya</taxon>
        <taxon>Ascomycota</taxon>
        <taxon>Pezizomycotina</taxon>
        <taxon>Sordariomycetes</taxon>
        <taxon>Hypocreomycetidae</taxon>
        <taxon>Hypocreales</taxon>
        <taxon>Clavicipitaceae</taxon>
        <taxon>Metarhizium</taxon>
    </lineage>
</organism>
<feature type="chain" id="PRO_5002104425" evidence="2">
    <location>
        <begin position="25"/>
        <end position="139"/>
    </location>
</feature>
<dbReference type="HOGENOM" id="CLU_1845574_0_0_1"/>
<gene>
    <name evidence="3" type="ORF">MGU_09285</name>
</gene>
<keyword evidence="1" id="KW-0812">Transmembrane</keyword>
<dbReference type="EMBL" id="AZNH01000060">
    <property type="protein sequence ID" value="KID83389.1"/>
    <property type="molecule type" value="Genomic_DNA"/>
</dbReference>
<sequence length="139" mass="16090">MRIFSNIAALGWCAFALIVFDTTSDVPPSLGFFAKVRYYLFRPRVFRWFVRFTAYFTIDTGIRCLEDWRLPNKTEAHPIGFLVLYILAVLLSTMELIAKGPCFKEIAKEAYMDWAKENDPDKYALLCARDAETANQKKN</sequence>
<keyword evidence="1" id="KW-1133">Transmembrane helix</keyword>
<name>A0A0B4HV60_METGA</name>
<dbReference type="Proteomes" id="UP000031192">
    <property type="component" value="Unassembled WGS sequence"/>
</dbReference>